<dbReference type="AlphaFoldDB" id="A0A818NKX6"/>
<name>A0A818NKX6_9BILA</name>
<accession>A0A818NKX6</accession>
<dbReference type="Gene3D" id="3.10.10.20">
    <property type="match status" value="1"/>
</dbReference>
<dbReference type="PANTHER" id="PTHR21301:SF10">
    <property type="entry name" value="REVERSE TRANSCRIPTASE DOMAIN-CONTAINING PROTEIN"/>
    <property type="match status" value="1"/>
</dbReference>
<dbReference type="EMBL" id="CAJNYD010004551">
    <property type="protein sequence ID" value="CAF3608661.1"/>
    <property type="molecule type" value="Genomic_DNA"/>
</dbReference>
<proteinExistence type="predicted"/>
<dbReference type="PANTHER" id="PTHR21301">
    <property type="entry name" value="REVERSE TRANSCRIPTASE"/>
    <property type="match status" value="1"/>
</dbReference>
<evidence type="ECO:0000313" key="4">
    <source>
        <dbReference type="Proteomes" id="UP000663833"/>
    </source>
</evidence>
<evidence type="ECO:0000259" key="1">
    <source>
        <dbReference type="PROSITE" id="PS50878"/>
    </source>
</evidence>
<dbReference type="EMBL" id="CAJOBO010004189">
    <property type="protein sequence ID" value="CAF4514367.1"/>
    <property type="molecule type" value="Genomic_DNA"/>
</dbReference>
<evidence type="ECO:0000313" key="2">
    <source>
        <dbReference type="EMBL" id="CAF3608661.1"/>
    </source>
</evidence>
<feature type="domain" description="Reverse transcriptase" evidence="1">
    <location>
        <begin position="168"/>
        <end position="418"/>
    </location>
</feature>
<organism evidence="2 4">
    <name type="scientific">Rotaria socialis</name>
    <dbReference type="NCBI Taxonomy" id="392032"/>
    <lineage>
        <taxon>Eukaryota</taxon>
        <taxon>Metazoa</taxon>
        <taxon>Spiralia</taxon>
        <taxon>Gnathifera</taxon>
        <taxon>Rotifera</taxon>
        <taxon>Eurotatoria</taxon>
        <taxon>Bdelloidea</taxon>
        <taxon>Philodinida</taxon>
        <taxon>Philodinidae</taxon>
        <taxon>Rotaria</taxon>
    </lineage>
</organism>
<dbReference type="Gene3D" id="3.30.70.2630">
    <property type="match status" value="1"/>
</dbReference>
<dbReference type="PROSITE" id="PS50878">
    <property type="entry name" value="RT_POL"/>
    <property type="match status" value="1"/>
</dbReference>
<dbReference type="InterPro" id="IPR058912">
    <property type="entry name" value="HTH_animal"/>
</dbReference>
<dbReference type="Pfam" id="PF26215">
    <property type="entry name" value="HTH_animal"/>
    <property type="match status" value="1"/>
</dbReference>
<evidence type="ECO:0000313" key="3">
    <source>
        <dbReference type="EMBL" id="CAF4514367.1"/>
    </source>
</evidence>
<protein>
    <recommendedName>
        <fullName evidence="1">Reverse transcriptase domain-containing protein</fullName>
    </recommendedName>
</protein>
<comment type="caution">
    <text evidence="2">The sequence shown here is derived from an EMBL/GenBank/DDBJ whole genome shotgun (WGS) entry which is preliminary data.</text>
</comment>
<sequence length="619" mass="72468">MNILIYGRKYIIPCQSRFSRQSMDEIAKSEYEATSDTTKKSLGSNQMSITDERANKAFPELEQTIKDIHSKPLPSKLYRRARREQRTVKRLQKLLHTRSDIIVRRVDKGEGFYIGNAATMDDKTEEYMNKTEAYQELPTDHYHLVDILRSTEAVLDYLVKKKAITKSQRDKLLPNVDKMELAYLYALPKVHKPGIPIRPIVSGLHGPASLVSKFLNNLLAPIYLQVARETTFTNSIDVVRKLQQYVANGYLKPTTKFITADVENLYTMIPREGGLNALIRFLDKYAKYRKIGPFTIDMILKMARLILDTNYFVYKNKYYKQTRGGAMGSAFTQVFANIYMLEWEQDLIKHQASKNEIYGRYIDDIFMTTNISFDEITKELEKAQQKDLNIKINPNMQESVQFLEITIKNDNGKLKTSIYHKPSADPYYLPYTSDHPHSIHRNIPYNALLRTARLCSNLHDFHLERLRILVSLLLNNYPPAFIRNQFLRFFQVNKADTLIKRFDDQLYQQLHQKLLHQPTKREIGKNAIKKDPILFPPVLQTKAWNSKVMYLRYPFEMGPNTTFPRQFFEWWKKHYQYQGSPANRIQIRVVPKTNDSLQNFLIHSKPTKAILKGKQQNKQ</sequence>
<gene>
    <name evidence="3" type="ORF">HFQ381_LOCUS28695</name>
    <name evidence="2" type="ORF">LUA448_LOCUS30812</name>
</gene>
<dbReference type="InterPro" id="IPR043502">
    <property type="entry name" value="DNA/RNA_pol_sf"/>
</dbReference>
<dbReference type="Proteomes" id="UP000663851">
    <property type="component" value="Unassembled WGS sequence"/>
</dbReference>
<dbReference type="SUPFAM" id="SSF56672">
    <property type="entry name" value="DNA/RNA polymerases"/>
    <property type="match status" value="1"/>
</dbReference>
<reference evidence="2" key="1">
    <citation type="submission" date="2021-02" db="EMBL/GenBank/DDBJ databases">
        <authorList>
            <person name="Nowell W R."/>
        </authorList>
    </citation>
    <scope>NUCLEOTIDE SEQUENCE</scope>
</reference>
<dbReference type="Gene3D" id="1.10.10.2210">
    <property type="match status" value="1"/>
</dbReference>
<dbReference type="Proteomes" id="UP000663833">
    <property type="component" value="Unassembled WGS sequence"/>
</dbReference>
<dbReference type="InterPro" id="IPR000477">
    <property type="entry name" value="RT_dom"/>
</dbReference>